<dbReference type="AlphaFoldDB" id="A0A511D2X0"/>
<evidence type="ECO:0000313" key="3">
    <source>
        <dbReference type="Proteomes" id="UP000321328"/>
    </source>
</evidence>
<reference evidence="2 3" key="1">
    <citation type="submission" date="2019-07" db="EMBL/GenBank/DDBJ databases">
        <title>Whole genome shotgun sequence of Pseudonocardia asaccharolytica NBRC 16224.</title>
        <authorList>
            <person name="Hosoyama A."/>
            <person name="Uohara A."/>
            <person name="Ohji S."/>
            <person name="Ichikawa N."/>
        </authorList>
    </citation>
    <scope>NUCLEOTIDE SEQUENCE [LARGE SCALE GENOMIC DNA]</scope>
    <source>
        <strain evidence="2 3">NBRC 16224</strain>
    </source>
</reference>
<evidence type="ECO:0000256" key="1">
    <source>
        <dbReference type="SAM" id="MobiDB-lite"/>
    </source>
</evidence>
<sequence length="109" mass="11305">MAGGAPAVVVDRGTDDAAGPSPAPDRAGAVGGPDRGAPRRYRSCSTPPRRRVLQDRGAGGRHVTDFEPARYATDAPVPHLEGRASREVVACRPKVGADRPINSAAQRGL</sequence>
<gene>
    <name evidence="2" type="ORF">PA7_29690</name>
</gene>
<dbReference type="Proteomes" id="UP000321328">
    <property type="component" value="Unassembled WGS sequence"/>
</dbReference>
<name>A0A511D2X0_9PSEU</name>
<accession>A0A511D2X0</accession>
<comment type="caution">
    <text evidence="2">The sequence shown here is derived from an EMBL/GenBank/DDBJ whole genome shotgun (WGS) entry which is preliminary data.</text>
</comment>
<keyword evidence="3" id="KW-1185">Reference proteome</keyword>
<feature type="region of interest" description="Disordered" evidence="1">
    <location>
        <begin position="1"/>
        <end position="79"/>
    </location>
</feature>
<organism evidence="2 3">
    <name type="scientific">Pseudonocardia asaccharolytica DSM 44247 = NBRC 16224</name>
    <dbReference type="NCBI Taxonomy" id="1123024"/>
    <lineage>
        <taxon>Bacteria</taxon>
        <taxon>Bacillati</taxon>
        <taxon>Actinomycetota</taxon>
        <taxon>Actinomycetes</taxon>
        <taxon>Pseudonocardiales</taxon>
        <taxon>Pseudonocardiaceae</taxon>
        <taxon>Pseudonocardia</taxon>
    </lineage>
</organism>
<dbReference type="EMBL" id="BJVI01000032">
    <property type="protein sequence ID" value="GEL19132.1"/>
    <property type="molecule type" value="Genomic_DNA"/>
</dbReference>
<evidence type="ECO:0000313" key="2">
    <source>
        <dbReference type="EMBL" id="GEL19132.1"/>
    </source>
</evidence>
<proteinExistence type="predicted"/>
<protein>
    <submittedName>
        <fullName evidence="2">Uncharacterized protein</fullName>
    </submittedName>
</protein>